<reference evidence="13" key="1">
    <citation type="journal article" date="2019" name="Int. J. Syst. Evol. Microbiol.">
        <title>The Global Catalogue of Microorganisms (GCM) 10K type strain sequencing project: providing services to taxonomists for standard genome sequencing and annotation.</title>
        <authorList>
            <consortium name="The Broad Institute Genomics Platform"/>
            <consortium name="The Broad Institute Genome Sequencing Center for Infectious Disease"/>
            <person name="Wu L."/>
            <person name="Ma J."/>
        </authorList>
    </citation>
    <scope>NUCLEOTIDE SEQUENCE [LARGE SCALE GENOMIC DNA]</scope>
    <source>
        <strain evidence="13">JCM 8542</strain>
    </source>
</reference>
<dbReference type="InterPro" id="IPR039426">
    <property type="entry name" value="TonB-dep_rcpt-like"/>
</dbReference>
<dbReference type="InterPro" id="IPR000531">
    <property type="entry name" value="Beta-barrel_TonB"/>
</dbReference>
<keyword evidence="7 10" id="KW-0472">Membrane</keyword>
<sequence>MSYELGWRAQFGEKTAVGVTGFYYDIDDFLNIQFKGGLLPPIVYNVGNVKVKGVELTGEHRFNPHWAASAGYTRQNTSKSGDRFDAPLKGMPESTFHAGLRWDNLHGWQSALDLRYIGAISTSSDSDYISPYVVADLTVSYAFKSHIINFAVNNLFDRYYEQTRDFRQPGINYNLSYQYTF</sequence>
<comment type="similarity">
    <text evidence="10">Belongs to the TonB-dependent receptor family.</text>
</comment>
<dbReference type="PANTHER" id="PTHR30069:SF29">
    <property type="entry name" value="HEMOGLOBIN AND HEMOGLOBIN-HAPTOGLOBIN-BINDING PROTEIN 1-RELATED"/>
    <property type="match status" value="1"/>
</dbReference>
<dbReference type="Proteomes" id="UP001500399">
    <property type="component" value="Unassembled WGS sequence"/>
</dbReference>
<evidence type="ECO:0000256" key="2">
    <source>
        <dbReference type="ARBA" id="ARBA00022448"/>
    </source>
</evidence>
<evidence type="ECO:0000256" key="5">
    <source>
        <dbReference type="ARBA" id="ARBA00022729"/>
    </source>
</evidence>
<dbReference type="RefSeq" id="WP_304987342.1">
    <property type="nucleotide sequence ID" value="NZ_CP128650.1"/>
</dbReference>
<gene>
    <name evidence="12" type="ORF">GCM10008919_16860</name>
</gene>
<keyword evidence="3 10" id="KW-1134">Transmembrane beta strand</keyword>
<comment type="caution">
    <text evidence="12">The sequence shown here is derived from an EMBL/GenBank/DDBJ whole genome shotgun (WGS) entry which is preliminary data.</text>
</comment>
<keyword evidence="5" id="KW-0732">Signal</keyword>
<keyword evidence="4 10" id="KW-0812">Transmembrane</keyword>
<evidence type="ECO:0000256" key="6">
    <source>
        <dbReference type="ARBA" id="ARBA00023077"/>
    </source>
</evidence>
<dbReference type="Pfam" id="PF00593">
    <property type="entry name" value="TonB_dep_Rec_b-barrel"/>
    <property type="match status" value="1"/>
</dbReference>
<keyword evidence="2 10" id="KW-0813">Transport</keyword>
<dbReference type="SUPFAM" id="SSF56935">
    <property type="entry name" value="Porins"/>
    <property type="match status" value="1"/>
</dbReference>
<evidence type="ECO:0000259" key="11">
    <source>
        <dbReference type="Pfam" id="PF00593"/>
    </source>
</evidence>
<evidence type="ECO:0000256" key="7">
    <source>
        <dbReference type="ARBA" id="ARBA00023136"/>
    </source>
</evidence>
<evidence type="ECO:0000256" key="8">
    <source>
        <dbReference type="ARBA" id="ARBA00023170"/>
    </source>
</evidence>
<evidence type="ECO:0000256" key="3">
    <source>
        <dbReference type="ARBA" id="ARBA00022452"/>
    </source>
</evidence>
<name>A0ABP3CTG1_9FIRM</name>
<proteinExistence type="inferred from homology"/>
<dbReference type="EMBL" id="BAAACR010000012">
    <property type="protein sequence ID" value="GAA0214236.1"/>
    <property type="molecule type" value="Genomic_DNA"/>
</dbReference>
<keyword evidence="6" id="KW-0798">TonB box</keyword>
<protein>
    <recommendedName>
        <fullName evidence="11">TonB-dependent receptor-like beta-barrel domain-containing protein</fullName>
    </recommendedName>
</protein>
<dbReference type="PROSITE" id="PS52016">
    <property type="entry name" value="TONB_DEPENDENT_REC_3"/>
    <property type="match status" value="1"/>
</dbReference>
<accession>A0ABP3CTG1</accession>
<comment type="subcellular location">
    <subcellularLocation>
        <location evidence="1 10">Cell outer membrane</location>
        <topology evidence="1 10">Multi-pass membrane protein</topology>
    </subcellularLocation>
</comment>
<evidence type="ECO:0000256" key="4">
    <source>
        <dbReference type="ARBA" id="ARBA00022692"/>
    </source>
</evidence>
<organism evidence="12 13">
    <name type="scientific">Selenomonas dianae</name>
    <dbReference type="NCBI Taxonomy" id="135079"/>
    <lineage>
        <taxon>Bacteria</taxon>
        <taxon>Bacillati</taxon>
        <taxon>Bacillota</taxon>
        <taxon>Negativicutes</taxon>
        <taxon>Selenomonadales</taxon>
        <taxon>Selenomonadaceae</taxon>
        <taxon>Selenomonas</taxon>
    </lineage>
</organism>
<dbReference type="InterPro" id="IPR036942">
    <property type="entry name" value="Beta-barrel_TonB_sf"/>
</dbReference>
<evidence type="ECO:0000256" key="10">
    <source>
        <dbReference type="PROSITE-ProRule" id="PRU01360"/>
    </source>
</evidence>
<evidence type="ECO:0000256" key="9">
    <source>
        <dbReference type="ARBA" id="ARBA00023237"/>
    </source>
</evidence>
<dbReference type="Gene3D" id="2.40.170.20">
    <property type="entry name" value="TonB-dependent receptor, beta-barrel domain"/>
    <property type="match status" value="1"/>
</dbReference>
<evidence type="ECO:0000313" key="13">
    <source>
        <dbReference type="Proteomes" id="UP001500399"/>
    </source>
</evidence>
<keyword evidence="13" id="KW-1185">Reference proteome</keyword>
<evidence type="ECO:0000313" key="12">
    <source>
        <dbReference type="EMBL" id="GAA0214236.1"/>
    </source>
</evidence>
<keyword evidence="8" id="KW-0675">Receptor</keyword>
<evidence type="ECO:0000256" key="1">
    <source>
        <dbReference type="ARBA" id="ARBA00004571"/>
    </source>
</evidence>
<dbReference type="PANTHER" id="PTHR30069">
    <property type="entry name" value="TONB-DEPENDENT OUTER MEMBRANE RECEPTOR"/>
    <property type="match status" value="1"/>
</dbReference>
<keyword evidence="9 10" id="KW-0998">Cell outer membrane</keyword>
<feature type="domain" description="TonB-dependent receptor-like beta-barrel" evidence="11">
    <location>
        <begin position="2"/>
        <end position="155"/>
    </location>
</feature>